<sequence>MSALSRIPCGSCGLLSPAGGRRTGGHCRAQGAFEVVVARLARAYLMGMGQASSCRNPGEALNLKQRISKGGRRHRGSTLVARSHSITLDVEAHEIRPSSLDIGQVTSSGIRLTLARQTSVRTLKKQLEETVTSLSRSALAKSAAISPPDTVGVVVVSVRRLPLPRV</sequence>
<gene>
    <name evidence="1" type="ORF">B0T18DRAFT_386888</name>
</gene>
<dbReference type="AlphaFoldDB" id="A0AA40FCA0"/>
<dbReference type="Proteomes" id="UP001172155">
    <property type="component" value="Unassembled WGS sequence"/>
</dbReference>
<reference evidence="1" key="1">
    <citation type="submission" date="2023-06" db="EMBL/GenBank/DDBJ databases">
        <title>Genome-scale phylogeny and comparative genomics of the fungal order Sordariales.</title>
        <authorList>
            <consortium name="Lawrence Berkeley National Laboratory"/>
            <person name="Hensen N."/>
            <person name="Bonometti L."/>
            <person name="Westerberg I."/>
            <person name="Brannstrom I.O."/>
            <person name="Guillou S."/>
            <person name="Cros-Aarteil S."/>
            <person name="Calhoun S."/>
            <person name="Haridas S."/>
            <person name="Kuo A."/>
            <person name="Mondo S."/>
            <person name="Pangilinan J."/>
            <person name="Riley R."/>
            <person name="LaButti K."/>
            <person name="Andreopoulos B."/>
            <person name="Lipzen A."/>
            <person name="Chen C."/>
            <person name="Yanf M."/>
            <person name="Daum C."/>
            <person name="Ng V."/>
            <person name="Clum A."/>
            <person name="Steindorff A."/>
            <person name="Ohm R."/>
            <person name="Martin F."/>
            <person name="Silar P."/>
            <person name="Natvig D."/>
            <person name="Lalanne C."/>
            <person name="Gautier V."/>
            <person name="Ament-velasquez S.L."/>
            <person name="Kruys A."/>
            <person name="Hutchinson M.I."/>
            <person name="Powell A.J."/>
            <person name="Barry K."/>
            <person name="Miller A.N."/>
            <person name="Grigoriev I.V."/>
            <person name="Debuchy R."/>
            <person name="Gladieux P."/>
            <person name="Thoren M.H."/>
            <person name="Johannesson H."/>
        </authorList>
    </citation>
    <scope>NUCLEOTIDE SEQUENCE</scope>
    <source>
        <strain evidence="1">SMH3187-1</strain>
    </source>
</reference>
<evidence type="ECO:0000313" key="2">
    <source>
        <dbReference type="Proteomes" id="UP001172155"/>
    </source>
</evidence>
<protein>
    <submittedName>
        <fullName evidence="1">Uncharacterized protein</fullName>
    </submittedName>
</protein>
<name>A0AA40FCA0_9PEZI</name>
<comment type="caution">
    <text evidence="1">The sequence shown here is derived from an EMBL/GenBank/DDBJ whole genome shotgun (WGS) entry which is preliminary data.</text>
</comment>
<organism evidence="1 2">
    <name type="scientific">Schizothecium vesticola</name>
    <dbReference type="NCBI Taxonomy" id="314040"/>
    <lineage>
        <taxon>Eukaryota</taxon>
        <taxon>Fungi</taxon>
        <taxon>Dikarya</taxon>
        <taxon>Ascomycota</taxon>
        <taxon>Pezizomycotina</taxon>
        <taxon>Sordariomycetes</taxon>
        <taxon>Sordariomycetidae</taxon>
        <taxon>Sordariales</taxon>
        <taxon>Schizotheciaceae</taxon>
        <taxon>Schizothecium</taxon>
    </lineage>
</organism>
<keyword evidence="2" id="KW-1185">Reference proteome</keyword>
<accession>A0AA40FCA0</accession>
<proteinExistence type="predicted"/>
<dbReference type="EMBL" id="JAUKUD010000001">
    <property type="protein sequence ID" value="KAK0755127.1"/>
    <property type="molecule type" value="Genomic_DNA"/>
</dbReference>
<evidence type="ECO:0000313" key="1">
    <source>
        <dbReference type="EMBL" id="KAK0755127.1"/>
    </source>
</evidence>